<dbReference type="GO" id="GO:0003700">
    <property type="term" value="F:DNA-binding transcription factor activity"/>
    <property type="evidence" value="ECO:0007669"/>
    <property type="project" value="InterPro"/>
</dbReference>
<accession>A0A291Q0D6</accession>
<name>A0A291Q0D6_9ACTN</name>
<evidence type="ECO:0000313" key="3">
    <source>
        <dbReference type="EMBL" id="ATL25100.1"/>
    </source>
</evidence>
<protein>
    <submittedName>
        <fullName evidence="3">Putative RNA polymerase ECF-subfamily sigma factor</fullName>
    </submittedName>
</protein>
<feature type="compositionally biased region" description="Basic residues" evidence="1">
    <location>
        <begin position="326"/>
        <end position="345"/>
    </location>
</feature>
<feature type="region of interest" description="Disordered" evidence="1">
    <location>
        <begin position="121"/>
        <end position="160"/>
    </location>
</feature>
<feature type="domain" description="RNA polymerase sigma-70 region 2" evidence="2">
    <location>
        <begin position="47"/>
        <end position="114"/>
    </location>
</feature>
<sequence length="345" mass="37037">MAAVCAGAGAVPRSRWRWLLARLSQGRNRSDARDRPSGTASEEVDRLYRHRRLDLVRLAVLLVDDVPTAEDVVQEAFAALYRRHGASLDGIADPEAYIRRSVVNTSRDVLRRRRAVRAYIPPAHPPRTTTGRRDPPQGRAPGSAAGTETAHRAPAGGPRPQVLVEHVRSGHRVDLGPVSGSSEVHSEPGTDGTGQKTEGDAMTAVEDRLRATLQARAEQVTALRPASPPSARARTDIHPRLRKVAVVLVAAAVTAILLMLPRLLSHDAPPAPADTLPPTSPNRSTSPSPTLSPRDETPGPVTPSNAQTAAAPGPHRLLPSVTSKGSHPRAIRRSRVGRRTRRPPC</sequence>
<feature type="region of interest" description="Disordered" evidence="1">
    <location>
        <begin position="172"/>
        <end position="199"/>
    </location>
</feature>
<dbReference type="KEGG" id="sfk:KY5_0082c"/>
<dbReference type="AlphaFoldDB" id="A0A291Q0D6"/>
<proteinExistence type="predicted"/>
<dbReference type="Proteomes" id="UP000221011">
    <property type="component" value="Chromosome"/>
</dbReference>
<dbReference type="Gene3D" id="1.10.1740.10">
    <property type="match status" value="1"/>
</dbReference>
<dbReference type="GO" id="GO:0006352">
    <property type="term" value="P:DNA-templated transcription initiation"/>
    <property type="evidence" value="ECO:0007669"/>
    <property type="project" value="InterPro"/>
</dbReference>
<dbReference type="Pfam" id="PF04542">
    <property type="entry name" value="Sigma70_r2"/>
    <property type="match status" value="1"/>
</dbReference>
<dbReference type="EMBL" id="CP022685">
    <property type="protein sequence ID" value="ATL25100.1"/>
    <property type="molecule type" value="Genomic_DNA"/>
</dbReference>
<dbReference type="InterPro" id="IPR007627">
    <property type="entry name" value="RNA_pol_sigma70_r2"/>
</dbReference>
<evidence type="ECO:0000313" key="4">
    <source>
        <dbReference type="Proteomes" id="UP000221011"/>
    </source>
</evidence>
<keyword evidence="4" id="KW-1185">Reference proteome</keyword>
<feature type="compositionally biased region" description="Low complexity" evidence="1">
    <location>
        <begin position="273"/>
        <end position="292"/>
    </location>
</feature>
<organism evidence="3 4">
    <name type="scientific">Streptomyces formicae</name>
    <dbReference type="NCBI Taxonomy" id="1616117"/>
    <lineage>
        <taxon>Bacteria</taxon>
        <taxon>Bacillati</taxon>
        <taxon>Actinomycetota</taxon>
        <taxon>Actinomycetes</taxon>
        <taxon>Kitasatosporales</taxon>
        <taxon>Streptomycetaceae</taxon>
        <taxon>Streptomyces</taxon>
    </lineage>
</organism>
<gene>
    <name evidence="3" type="ORF">KY5_0082c</name>
</gene>
<dbReference type="SUPFAM" id="SSF88946">
    <property type="entry name" value="Sigma2 domain of RNA polymerase sigma factors"/>
    <property type="match status" value="1"/>
</dbReference>
<feature type="region of interest" description="Disordered" evidence="1">
    <location>
        <begin position="269"/>
        <end position="345"/>
    </location>
</feature>
<reference evidence="3 4" key="1">
    <citation type="submission" date="2017-08" db="EMBL/GenBank/DDBJ databases">
        <title>Complete Genome Sequence of Streptomyces formicae KY5, the formicamycin producer.</title>
        <authorList>
            <person name="Holmes N.A."/>
            <person name="Devine R."/>
            <person name="Qin Z."/>
            <person name="Seipke R.F."/>
            <person name="Wilkinson B."/>
            <person name="Hutchings M.I."/>
        </authorList>
    </citation>
    <scope>NUCLEOTIDE SEQUENCE [LARGE SCALE GENOMIC DNA]</scope>
    <source>
        <strain evidence="3 4">KY5</strain>
    </source>
</reference>
<evidence type="ECO:0000259" key="2">
    <source>
        <dbReference type="Pfam" id="PF04542"/>
    </source>
</evidence>
<dbReference type="InterPro" id="IPR013325">
    <property type="entry name" value="RNA_pol_sigma_r2"/>
</dbReference>
<evidence type="ECO:0000256" key="1">
    <source>
        <dbReference type="SAM" id="MobiDB-lite"/>
    </source>
</evidence>